<sequence>MADESPSLQNLFEELGFPPSEHQFLLRLFGSSDPFAGLPGADLEATHSRDQSGQLSSVSIGRRLASTRLCERANQLHPSSHHRPSGFREGLEGRDLVHYEEEWTSLIAADSESLFSELLQQLASDNEHPCLESSELPQYPKASENVASPRSVGPPSPSIYDSETGEPPDSVVDLNATHGAQDNCEISQDPRTLNEPGSFEQLIQSFPRPPGRNQTVGDQSCSRVSSDFQRVPHKDSAQANTSTVASSQIKSVTSLPRISRFSEEFGDSNPIGEQDPSKICAKANTSALDTSGPGNPSTGSSGFSLPPSIEVSTAVNSRNFSFQAPPLSPGTSFRGSRPPIDHHKGQQVKPEISRQTQERGSQYVAFPKYPSRVRPTSEVIRRQRSFNSILEGRPASIAYSPRYYQKTPLRISSRPSRFSFSSGKKSTEKCKRVFKRFVKKLKRLRCQTRKRPGTPSTLNH</sequence>
<evidence type="ECO:0000256" key="1">
    <source>
        <dbReference type="SAM" id="MobiDB-lite"/>
    </source>
</evidence>
<gene>
    <name evidence="2" type="ORF">PGRI_022610</name>
</gene>
<dbReference type="RefSeq" id="XP_040646927.1">
    <property type="nucleotide sequence ID" value="XM_040789974.1"/>
</dbReference>
<dbReference type="OMA" id="EWTSLIG"/>
<dbReference type="EMBL" id="LHQR01000065">
    <property type="protein sequence ID" value="KXG48391.1"/>
    <property type="molecule type" value="Genomic_DNA"/>
</dbReference>
<dbReference type="OrthoDB" id="4369305at2759"/>
<comment type="caution">
    <text evidence="2">The sequence shown here is derived from an EMBL/GenBank/DDBJ whole genome shotgun (WGS) entry which is preliminary data.</text>
</comment>
<name>A0A135LHD0_PENPA</name>
<proteinExistence type="predicted"/>
<accession>A0A135LHD0</accession>
<dbReference type="AlphaFoldDB" id="A0A135LHD0"/>
<feature type="region of interest" description="Disordered" evidence="1">
    <location>
        <begin position="129"/>
        <end position="175"/>
    </location>
</feature>
<feature type="region of interest" description="Disordered" evidence="1">
    <location>
        <begin position="285"/>
        <end position="305"/>
    </location>
</feature>
<feature type="compositionally biased region" description="Low complexity" evidence="1">
    <location>
        <begin position="290"/>
        <end position="302"/>
    </location>
</feature>
<keyword evidence="3" id="KW-1185">Reference proteome</keyword>
<feature type="region of interest" description="Disordered" evidence="1">
    <location>
        <begin position="321"/>
        <end position="359"/>
    </location>
</feature>
<evidence type="ECO:0000313" key="2">
    <source>
        <dbReference type="EMBL" id="KXG48391.1"/>
    </source>
</evidence>
<evidence type="ECO:0000313" key="3">
    <source>
        <dbReference type="Proteomes" id="UP000070168"/>
    </source>
</evidence>
<dbReference type="Proteomes" id="UP000070168">
    <property type="component" value="Unassembled WGS sequence"/>
</dbReference>
<dbReference type="GeneID" id="63705274"/>
<reference evidence="2 3" key="1">
    <citation type="journal article" date="2016" name="BMC Genomics">
        <title>Genome sequencing and secondary metabolism of the postharvest pathogen Penicillium griseofulvum.</title>
        <authorList>
            <person name="Banani H."/>
            <person name="Marcet-Houben M."/>
            <person name="Ballester A.R."/>
            <person name="Abbruscato P."/>
            <person name="Gonzalez-Candelas L."/>
            <person name="Gabaldon T."/>
            <person name="Spadaro D."/>
        </authorList>
    </citation>
    <scope>NUCLEOTIDE SEQUENCE [LARGE SCALE GENOMIC DNA]</scope>
    <source>
        <strain evidence="2 3">PG3</strain>
    </source>
</reference>
<protein>
    <submittedName>
        <fullName evidence="2">Uncharacterized protein</fullName>
    </submittedName>
</protein>
<organism evidence="2 3">
    <name type="scientific">Penicillium patulum</name>
    <name type="common">Penicillium griseofulvum</name>
    <dbReference type="NCBI Taxonomy" id="5078"/>
    <lineage>
        <taxon>Eukaryota</taxon>
        <taxon>Fungi</taxon>
        <taxon>Dikarya</taxon>
        <taxon>Ascomycota</taxon>
        <taxon>Pezizomycotina</taxon>
        <taxon>Eurotiomycetes</taxon>
        <taxon>Eurotiomycetidae</taxon>
        <taxon>Eurotiales</taxon>
        <taxon>Aspergillaceae</taxon>
        <taxon>Penicillium</taxon>
    </lineage>
</organism>